<dbReference type="Gene3D" id="3.40.50.150">
    <property type="entry name" value="Vaccinia Virus protein VP39"/>
    <property type="match status" value="1"/>
</dbReference>
<dbReference type="PROSITE" id="PS51683">
    <property type="entry name" value="SAM_OMT_II"/>
    <property type="match status" value="1"/>
</dbReference>
<dbReference type="PANTHER" id="PTHR43712:SF2">
    <property type="entry name" value="O-METHYLTRANSFERASE CICE"/>
    <property type="match status" value="1"/>
</dbReference>
<evidence type="ECO:0000256" key="3">
    <source>
        <dbReference type="ARBA" id="ARBA00022691"/>
    </source>
</evidence>
<dbReference type="InterPro" id="IPR029063">
    <property type="entry name" value="SAM-dependent_MTases_sf"/>
</dbReference>
<dbReference type="Pfam" id="PF08100">
    <property type="entry name" value="Dimerisation"/>
    <property type="match status" value="1"/>
</dbReference>
<dbReference type="InterPro" id="IPR036388">
    <property type="entry name" value="WH-like_DNA-bd_sf"/>
</dbReference>
<evidence type="ECO:0000313" key="7">
    <source>
        <dbReference type="Proteomes" id="UP001150217"/>
    </source>
</evidence>
<dbReference type="GO" id="GO:0008168">
    <property type="term" value="F:methyltransferase activity"/>
    <property type="evidence" value="ECO:0007669"/>
    <property type="project" value="UniProtKB-KW"/>
</dbReference>
<dbReference type="SUPFAM" id="SSF46785">
    <property type="entry name" value="Winged helix' DNA-binding domain"/>
    <property type="match status" value="1"/>
</dbReference>
<dbReference type="EMBL" id="JANVFT010000140">
    <property type="protein sequence ID" value="KAJ4464490.1"/>
    <property type="molecule type" value="Genomic_DNA"/>
</dbReference>
<reference evidence="6" key="1">
    <citation type="submission" date="2022-08" db="EMBL/GenBank/DDBJ databases">
        <title>A Global Phylogenomic Analysis of the Shiitake Genus Lentinula.</title>
        <authorList>
            <consortium name="DOE Joint Genome Institute"/>
            <person name="Sierra-Patev S."/>
            <person name="Min B."/>
            <person name="Naranjo-Ortiz M."/>
            <person name="Looney B."/>
            <person name="Konkel Z."/>
            <person name="Slot J.C."/>
            <person name="Sakamoto Y."/>
            <person name="Steenwyk J.L."/>
            <person name="Rokas A."/>
            <person name="Carro J."/>
            <person name="Camarero S."/>
            <person name="Ferreira P."/>
            <person name="Molpeceres G."/>
            <person name="Ruiz-Duenas F.J."/>
            <person name="Serrano A."/>
            <person name="Henrissat B."/>
            <person name="Drula E."/>
            <person name="Hughes K.W."/>
            <person name="Mata J.L."/>
            <person name="Ishikawa N.K."/>
            <person name="Vargas-Isla R."/>
            <person name="Ushijima S."/>
            <person name="Smith C.A."/>
            <person name="Ahrendt S."/>
            <person name="Andreopoulos W."/>
            <person name="He G."/>
            <person name="Labutti K."/>
            <person name="Lipzen A."/>
            <person name="Ng V."/>
            <person name="Riley R."/>
            <person name="Sandor L."/>
            <person name="Barry K."/>
            <person name="Martinez A.T."/>
            <person name="Xiao Y."/>
            <person name="Gibbons J.G."/>
            <person name="Terashima K."/>
            <person name="Grigoriev I.V."/>
            <person name="Hibbett D.S."/>
        </authorList>
    </citation>
    <scope>NUCLEOTIDE SEQUENCE</scope>
    <source>
        <strain evidence="6">RHP3577 ss4</strain>
    </source>
</reference>
<evidence type="ECO:0000256" key="1">
    <source>
        <dbReference type="ARBA" id="ARBA00022603"/>
    </source>
</evidence>
<gene>
    <name evidence="6" type="ORF">C8R41DRAFT_127595</name>
</gene>
<feature type="domain" description="O-methyltransferase C-terminal" evidence="4">
    <location>
        <begin position="260"/>
        <end position="436"/>
    </location>
</feature>
<dbReference type="InterPro" id="IPR036390">
    <property type="entry name" value="WH_DNA-bd_sf"/>
</dbReference>
<dbReference type="InterPro" id="IPR016461">
    <property type="entry name" value="COMT-like"/>
</dbReference>
<keyword evidence="7" id="KW-1185">Reference proteome</keyword>
<name>A0ABQ8UX52_9AGAR</name>
<dbReference type="SUPFAM" id="SSF53335">
    <property type="entry name" value="S-adenosyl-L-methionine-dependent methyltransferases"/>
    <property type="match status" value="1"/>
</dbReference>
<dbReference type="Gene3D" id="1.10.10.10">
    <property type="entry name" value="Winged helix-like DNA-binding domain superfamily/Winged helix DNA-binding domain"/>
    <property type="match status" value="1"/>
</dbReference>
<keyword evidence="1 6" id="KW-0489">Methyltransferase</keyword>
<proteinExistence type="predicted"/>
<evidence type="ECO:0000313" key="6">
    <source>
        <dbReference type="EMBL" id="KAJ4464490.1"/>
    </source>
</evidence>
<sequence>MSAKLLDPLKSLVDIISTQTAVLQSAYSKNNTKAPSLDTTFQPNLSEFDPSVIAARHLIVAAATQLIATVQSPVEFLQSHAGRIYDTVTLGFVIDVNIPEILKEAGTQGLHVRQISSITGVESSYLARVLRYLATRHIFKEVSPDVFAHNRPSSMLTKAKSLRAIEEDPIGRFDNAAIPAFLHIASDELLNSSVPFTSFVKNPGQASAPFNIAYKTSKKMWEWMEESGNELSARKITAAMKDTGDAMYPPEIFTSGIDGDALETNGVVVDVGGGSGLVTLALKKAYPKLRYVIQDLEPTIAAAGKVWDEKDPEAVKIGQVQLQVHNFFTPQPIKDAAVYFLRLIIHDWPDEDARKILTHLRSAAGSHSKLILFEMLANHVTEDLSPGPTAPYPLLPNFGVVGAGFFTTLDMALLTMYNGKERTLEEYTQLGRESGWKLEEVKPGKLSALVFTPI</sequence>
<dbReference type="PANTHER" id="PTHR43712">
    <property type="entry name" value="PUTATIVE (AFU_ORTHOLOGUE AFUA_4G14580)-RELATED"/>
    <property type="match status" value="1"/>
</dbReference>
<keyword evidence="2" id="KW-0808">Transferase</keyword>
<dbReference type="Pfam" id="PF00891">
    <property type="entry name" value="Methyltransf_2"/>
    <property type="match status" value="1"/>
</dbReference>
<comment type="caution">
    <text evidence="6">The sequence shown here is derived from an EMBL/GenBank/DDBJ whole genome shotgun (WGS) entry which is preliminary data.</text>
</comment>
<keyword evidence="3" id="KW-0949">S-adenosyl-L-methionine</keyword>
<organism evidence="6 7">
    <name type="scientific">Lentinula lateritia</name>
    <dbReference type="NCBI Taxonomy" id="40482"/>
    <lineage>
        <taxon>Eukaryota</taxon>
        <taxon>Fungi</taxon>
        <taxon>Dikarya</taxon>
        <taxon>Basidiomycota</taxon>
        <taxon>Agaricomycotina</taxon>
        <taxon>Agaricomycetes</taxon>
        <taxon>Agaricomycetidae</taxon>
        <taxon>Agaricales</taxon>
        <taxon>Marasmiineae</taxon>
        <taxon>Omphalotaceae</taxon>
        <taxon>Lentinula</taxon>
    </lineage>
</organism>
<dbReference type="InterPro" id="IPR012967">
    <property type="entry name" value="COMT_dimerisation"/>
</dbReference>
<evidence type="ECO:0000256" key="2">
    <source>
        <dbReference type="ARBA" id="ARBA00022679"/>
    </source>
</evidence>
<evidence type="ECO:0000259" key="5">
    <source>
        <dbReference type="Pfam" id="PF08100"/>
    </source>
</evidence>
<dbReference type="Proteomes" id="UP001150217">
    <property type="component" value="Unassembled WGS sequence"/>
</dbReference>
<dbReference type="InterPro" id="IPR001077">
    <property type="entry name" value="COMT_C"/>
</dbReference>
<feature type="domain" description="O-methyltransferase dimerisation" evidence="5">
    <location>
        <begin position="82"/>
        <end position="158"/>
    </location>
</feature>
<evidence type="ECO:0000259" key="4">
    <source>
        <dbReference type="Pfam" id="PF00891"/>
    </source>
</evidence>
<protein>
    <submittedName>
        <fullName evidence="6">S-adenosyl-L-methionine-dependent methyltransferase</fullName>
    </submittedName>
</protein>
<accession>A0ABQ8UX52</accession>
<dbReference type="GO" id="GO:0032259">
    <property type="term" value="P:methylation"/>
    <property type="evidence" value="ECO:0007669"/>
    <property type="project" value="UniProtKB-KW"/>
</dbReference>